<dbReference type="AlphaFoldDB" id="A0A821H3T4"/>
<dbReference type="EMBL" id="CAJOBR010002377">
    <property type="protein sequence ID" value="CAF4677429.1"/>
    <property type="molecule type" value="Genomic_DNA"/>
</dbReference>
<gene>
    <name evidence="1" type="ORF">QYT958_LOCUS16421</name>
</gene>
<feature type="non-terminal residue" evidence="1">
    <location>
        <position position="1"/>
    </location>
</feature>
<evidence type="ECO:0000313" key="2">
    <source>
        <dbReference type="Proteomes" id="UP000663848"/>
    </source>
</evidence>
<comment type="caution">
    <text evidence="1">The sequence shown here is derived from an EMBL/GenBank/DDBJ whole genome shotgun (WGS) entry which is preliminary data.</text>
</comment>
<sequence length="72" mass="8182">MHYIYSTATVSHTLDLIIKYDDTCIQFDRQLKTSSDLIEYLAAVTHLTQLIKLLKTETSASVAVIRILEDPL</sequence>
<organism evidence="1 2">
    <name type="scientific">Rotaria socialis</name>
    <dbReference type="NCBI Taxonomy" id="392032"/>
    <lineage>
        <taxon>Eukaryota</taxon>
        <taxon>Metazoa</taxon>
        <taxon>Spiralia</taxon>
        <taxon>Gnathifera</taxon>
        <taxon>Rotifera</taxon>
        <taxon>Eurotatoria</taxon>
        <taxon>Bdelloidea</taxon>
        <taxon>Philodinida</taxon>
        <taxon>Philodinidae</taxon>
        <taxon>Rotaria</taxon>
    </lineage>
</organism>
<proteinExistence type="predicted"/>
<name>A0A821H3T4_9BILA</name>
<protein>
    <submittedName>
        <fullName evidence="1">Uncharacterized protein</fullName>
    </submittedName>
</protein>
<evidence type="ECO:0000313" key="1">
    <source>
        <dbReference type="EMBL" id="CAF4677429.1"/>
    </source>
</evidence>
<dbReference type="Proteomes" id="UP000663848">
    <property type="component" value="Unassembled WGS sequence"/>
</dbReference>
<accession>A0A821H3T4</accession>
<reference evidence="1" key="1">
    <citation type="submission" date="2021-02" db="EMBL/GenBank/DDBJ databases">
        <authorList>
            <person name="Nowell W R."/>
        </authorList>
    </citation>
    <scope>NUCLEOTIDE SEQUENCE</scope>
</reference>